<gene>
    <name evidence="1" type="ORF">SAMN04488529_101736</name>
</gene>
<dbReference type="SUPFAM" id="SSF52540">
    <property type="entry name" value="P-loop containing nucleoside triphosphate hydrolases"/>
    <property type="match status" value="1"/>
</dbReference>
<evidence type="ECO:0008006" key="3">
    <source>
        <dbReference type="Google" id="ProtNLM"/>
    </source>
</evidence>
<accession>A0A1H0N8D3</accession>
<evidence type="ECO:0000313" key="2">
    <source>
        <dbReference type="Proteomes" id="UP000198597"/>
    </source>
</evidence>
<dbReference type="InterPro" id="IPR027417">
    <property type="entry name" value="P-loop_NTPase"/>
</dbReference>
<organism evidence="1 2">
    <name type="scientific">Clostridium gasigenes</name>
    <dbReference type="NCBI Taxonomy" id="94869"/>
    <lineage>
        <taxon>Bacteria</taxon>
        <taxon>Bacillati</taxon>
        <taxon>Bacillota</taxon>
        <taxon>Clostridia</taxon>
        <taxon>Eubacteriales</taxon>
        <taxon>Clostridiaceae</taxon>
        <taxon>Clostridium</taxon>
    </lineage>
</organism>
<protein>
    <recommendedName>
        <fullName evidence="3">AAA-like domain-containing protein</fullName>
    </recommendedName>
</protein>
<dbReference type="Proteomes" id="UP000198597">
    <property type="component" value="Unassembled WGS sequence"/>
</dbReference>
<dbReference type="RefSeq" id="WP_089965933.1">
    <property type="nucleotide sequence ID" value="NZ_FNJM01000001.1"/>
</dbReference>
<evidence type="ECO:0000313" key="1">
    <source>
        <dbReference type="EMBL" id="SDO88989.1"/>
    </source>
</evidence>
<dbReference type="AlphaFoldDB" id="A0A1H0N8D3"/>
<sequence length="773" mass="89134">MKEKTLKLTDYFELRKPTYRYIRIVPHKSIRNYTSNNIAKAIAHTYRSINKRIYREQKKLIIEINFKISYIIDIENNNANFYFLVPKPFLNIILEKIKEIWSKATVEIMDQGIRSFGAGSEMYSLSYKKEDAMSLLTDRKSNEPLNSILSVMEIMKEEDRVTIVYNFMPNSQCSWLEQYNNTLQKITEKKSIEKKVFSFDYVLRNGAVAVLGILDSLITVVNDFVGNNETGTQESLYTSILGVLERQDVLSTSTKKKKESTILNTQIAVISNSSDVTRRDNNALSVCQSYRVLDEDNELVYKKVKKVAHIEDYNFNIASNIMSAEEVGNFIQVPGRSLLMQHGIKFIKTEENSVPEELKKGYISLGINTCKGNKVNAYLEDHKEIGSLPLMMLGRQGGGKTTYICNYAKNCIERGESIVHIDFIRNNESSKDIEKVVDKGIILLDFSTEEGLQSLAYNEIKFTNNMSWFDKQQLANKKTGLTIELINSINEFGEPLSPKMERYLCACTDIVYLNENATLKDVIRCLQDFKYREGIINTIPLELKNELFEEIETLEELDEWSKSSKDSPSEKIGTRDSKIEGILDRVTLLKRDFYLKKMFNKTPEDNIDFIDAMESGKVILVRMPQSKFKSYVKNVITTFIITKCWLACEQRGELSDRSKRSHIIIDEISQTKTAERYMETTLTQTRKFGMKFVLAGQYLDQLDKKTIYSLKGAGTSFMMLKGTIKEDYMYFKDELDGTFEYEDLKEMEEYSSLNIIQYTKGYSSFITKLPGPI</sequence>
<name>A0A1H0N8D3_9CLOT</name>
<reference evidence="1 2" key="1">
    <citation type="submission" date="2016-10" db="EMBL/GenBank/DDBJ databases">
        <authorList>
            <person name="de Groot N.N."/>
        </authorList>
    </citation>
    <scope>NUCLEOTIDE SEQUENCE [LARGE SCALE GENOMIC DNA]</scope>
    <source>
        <strain evidence="1 2">DSM 12272</strain>
    </source>
</reference>
<dbReference type="Gene3D" id="3.40.50.300">
    <property type="entry name" value="P-loop containing nucleotide triphosphate hydrolases"/>
    <property type="match status" value="1"/>
</dbReference>
<dbReference type="OrthoDB" id="1749414at2"/>
<dbReference type="EMBL" id="FNJM01000001">
    <property type="protein sequence ID" value="SDO88989.1"/>
    <property type="molecule type" value="Genomic_DNA"/>
</dbReference>
<keyword evidence="2" id="KW-1185">Reference proteome</keyword>
<proteinExistence type="predicted"/>
<dbReference type="STRING" id="94869.SAMN04488529_101736"/>